<reference evidence="2 3" key="1">
    <citation type="submission" date="2013-08" db="EMBL/GenBank/DDBJ databases">
        <title>The genome sequence of Skermanella stibiiresistens.</title>
        <authorList>
            <person name="Zhu W."/>
            <person name="Wang G."/>
        </authorList>
    </citation>
    <scope>NUCLEOTIDE SEQUENCE [LARGE SCALE GENOMIC DNA]</scope>
    <source>
        <strain evidence="2 3">SB22</strain>
    </source>
</reference>
<proteinExistence type="predicted"/>
<dbReference type="Proteomes" id="UP000019486">
    <property type="component" value="Unassembled WGS sequence"/>
</dbReference>
<keyword evidence="3" id="KW-1185">Reference proteome</keyword>
<dbReference type="STRING" id="1385369.N825_19975"/>
<evidence type="ECO:0000313" key="3">
    <source>
        <dbReference type="Proteomes" id="UP000019486"/>
    </source>
</evidence>
<evidence type="ECO:0000313" key="2">
    <source>
        <dbReference type="EMBL" id="EWY42180.1"/>
    </source>
</evidence>
<protein>
    <submittedName>
        <fullName evidence="2">Sporulation protein YtfJ</fullName>
    </submittedName>
</protein>
<dbReference type="InterPro" id="IPR014229">
    <property type="entry name" value="Spore_YtfJ"/>
</dbReference>
<dbReference type="PATRIC" id="fig|1385369.3.peg.917"/>
<comment type="caution">
    <text evidence="2">The sequence shown here is derived from an EMBL/GenBank/DDBJ whole genome shotgun (WGS) entry which is preliminary data.</text>
</comment>
<feature type="region of interest" description="Disordered" evidence="1">
    <location>
        <begin position="95"/>
        <end position="157"/>
    </location>
</feature>
<name>W9H7I2_9PROT</name>
<evidence type="ECO:0000256" key="1">
    <source>
        <dbReference type="SAM" id="MobiDB-lite"/>
    </source>
</evidence>
<dbReference type="Pfam" id="PF09579">
    <property type="entry name" value="Spore_YtfJ"/>
    <property type="match status" value="1"/>
</dbReference>
<dbReference type="EMBL" id="AVFL01000002">
    <property type="protein sequence ID" value="EWY42180.1"/>
    <property type="molecule type" value="Genomic_DNA"/>
</dbReference>
<gene>
    <name evidence="2" type="ORF">N825_19975</name>
</gene>
<accession>W9H7I2</accession>
<dbReference type="AlphaFoldDB" id="W9H7I2"/>
<sequence>MTDPTQDLMISTLAEFERILGKGVAGEPIKVGDTTLIPIYVTTFGIGVGGGSVFGETVGGGGGGGGGTVPCAIVIVERDGVRIQHFDSGFVSSATKSHTDMASDVSNRHSQAKPRTSAVPEPAPMTASIAPPVSTTPATTTTATLAEGTGATVAEPA</sequence>
<feature type="compositionally biased region" description="Low complexity" evidence="1">
    <location>
        <begin position="126"/>
        <end position="157"/>
    </location>
</feature>
<organism evidence="2 3">
    <name type="scientific">Skermanella stibiiresistens SB22</name>
    <dbReference type="NCBI Taxonomy" id="1385369"/>
    <lineage>
        <taxon>Bacteria</taxon>
        <taxon>Pseudomonadati</taxon>
        <taxon>Pseudomonadota</taxon>
        <taxon>Alphaproteobacteria</taxon>
        <taxon>Rhodospirillales</taxon>
        <taxon>Azospirillaceae</taxon>
        <taxon>Skermanella</taxon>
    </lineage>
</organism>